<dbReference type="CDD" id="cd11072">
    <property type="entry name" value="CYP71-like"/>
    <property type="match status" value="1"/>
</dbReference>
<evidence type="ECO:0000313" key="16">
    <source>
        <dbReference type="Proteomes" id="UP001603857"/>
    </source>
</evidence>
<evidence type="ECO:0000256" key="5">
    <source>
        <dbReference type="ARBA" id="ARBA00022692"/>
    </source>
</evidence>
<keyword evidence="11 14" id="KW-0472">Membrane</keyword>
<evidence type="ECO:0000256" key="4">
    <source>
        <dbReference type="ARBA" id="ARBA00022617"/>
    </source>
</evidence>
<evidence type="ECO:0000256" key="6">
    <source>
        <dbReference type="ARBA" id="ARBA00022723"/>
    </source>
</evidence>
<keyword evidence="9 12" id="KW-0408">Iron</keyword>
<keyword evidence="4 12" id="KW-0349">Heme</keyword>
<keyword evidence="16" id="KW-1185">Reference proteome</keyword>
<dbReference type="PRINTS" id="PR00385">
    <property type="entry name" value="P450"/>
</dbReference>
<dbReference type="GO" id="GO:0004497">
    <property type="term" value="F:monooxygenase activity"/>
    <property type="evidence" value="ECO:0007669"/>
    <property type="project" value="UniProtKB-KW"/>
</dbReference>
<evidence type="ECO:0008006" key="17">
    <source>
        <dbReference type="Google" id="ProtNLM"/>
    </source>
</evidence>
<evidence type="ECO:0000256" key="11">
    <source>
        <dbReference type="ARBA" id="ARBA00023136"/>
    </source>
</evidence>
<sequence length="558" mass="63616">MTLRSLAPNGGKASGGVEIWRCCRCTIAGQAGRSMHTFATAALREGLWCSFSQLPLPLAHEVLIKCPYATIYIHKVETFFFHVSSLLYASMVSPLVILCVTLTLLLLFFFQNRRTINNKSFPPGPRGLPIIGNLHQLDGSTLYLQLWQLSKKYGPLFSLQLGLKPAIVVSSPKLAKEVMKDNDLECCGRPQLIGQQKLSYNGLEMIFSPYGDLWREIRKICIVHVLSSRRVSRFSSIRQFEVKQMIRKISRHASSSKVTNLNEVLMCLTSTIICRTAFGRRYEDEGTERSKFHGMLNECQAMMSTLFFSDYIPFLGWIDKLTGLHARLQRTFKDLDEFYQQVIDEHMDPKRKTPENEDFIDVLFQLKKQRSFSLDLTDDHIKGVLMDMIVAATDTTAATTVWAMTALLKNPRVMKKVQEEIRSSGAPLLVQRETNEPCILDGYEIPAKTIVYINAWAIHRDPKVWKDPEEFLPERFLDNSVDFRGQHFELIPFGAGRRICPGMPMAIASLDLILANLLNSFDWELPPGMRKEDIDTEMLQGITQHKKNPLFVLAKCRI</sequence>
<evidence type="ECO:0000256" key="3">
    <source>
        <dbReference type="ARBA" id="ARBA00010617"/>
    </source>
</evidence>
<evidence type="ECO:0000256" key="9">
    <source>
        <dbReference type="ARBA" id="ARBA00023004"/>
    </source>
</evidence>
<dbReference type="SUPFAM" id="SSF48264">
    <property type="entry name" value="Cytochrome P450"/>
    <property type="match status" value="1"/>
</dbReference>
<dbReference type="Gene3D" id="1.10.630.10">
    <property type="entry name" value="Cytochrome P450"/>
    <property type="match status" value="1"/>
</dbReference>
<gene>
    <name evidence="15" type="ORF">Fmac_011997</name>
</gene>
<evidence type="ECO:0000256" key="7">
    <source>
        <dbReference type="ARBA" id="ARBA00022989"/>
    </source>
</evidence>
<evidence type="ECO:0000256" key="13">
    <source>
        <dbReference type="RuleBase" id="RU000461"/>
    </source>
</evidence>
<evidence type="ECO:0000256" key="10">
    <source>
        <dbReference type="ARBA" id="ARBA00023033"/>
    </source>
</evidence>
<dbReference type="PROSITE" id="PS00086">
    <property type="entry name" value="CYTOCHROME_P450"/>
    <property type="match status" value="1"/>
</dbReference>
<keyword evidence="6 12" id="KW-0479">Metal-binding</keyword>
<comment type="caution">
    <text evidence="15">The sequence shown here is derived from an EMBL/GenBank/DDBJ whole genome shotgun (WGS) entry which is preliminary data.</text>
</comment>
<keyword evidence="7 14" id="KW-1133">Transmembrane helix</keyword>
<evidence type="ECO:0000313" key="15">
    <source>
        <dbReference type="EMBL" id="KAL2337551.1"/>
    </source>
</evidence>
<dbReference type="InterPro" id="IPR036396">
    <property type="entry name" value="Cyt_P450_sf"/>
</dbReference>
<protein>
    <recommendedName>
        <fullName evidence="17">Cytochrome P450</fullName>
    </recommendedName>
</protein>
<evidence type="ECO:0000256" key="8">
    <source>
        <dbReference type="ARBA" id="ARBA00023002"/>
    </source>
</evidence>
<keyword evidence="5 14" id="KW-0812">Transmembrane</keyword>
<dbReference type="AlphaFoldDB" id="A0ABD1MP31"/>
<comment type="subcellular location">
    <subcellularLocation>
        <location evidence="2">Membrane</location>
        <topology evidence="2">Single-pass membrane protein</topology>
    </subcellularLocation>
</comment>
<dbReference type="InterPro" id="IPR002401">
    <property type="entry name" value="Cyt_P450_E_grp-I"/>
</dbReference>
<accession>A0ABD1MP31</accession>
<dbReference type="InterPro" id="IPR001128">
    <property type="entry name" value="Cyt_P450"/>
</dbReference>
<dbReference type="GO" id="GO:0016020">
    <property type="term" value="C:membrane"/>
    <property type="evidence" value="ECO:0007669"/>
    <property type="project" value="UniProtKB-SubCell"/>
</dbReference>
<keyword evidence="8 13" id="KW-0560">Oxidoreductase</keyword>
<comment type="cofactor">
    <cofactor evidence="1 12">
        <name>heme</name>
        <dbReference type="ChEBI" id="CHEBI:30413"/>
    </cofactor>
</comment>
<dbReference type="FunFam" id="1.10.630.10:FF:000011">
    <property type="entry name" value="Cytochrome P450 83B1"/>
    <property type="match status" value="1"/>
</dbReference>
<dbReference type="PRINTS" id="PR00463">
    <property type="entry name" value="EP450I"/>
</dbReference>
<dbReference type="Pfam" id="PF00067">
    <property type="entry name" value="p450"/>
    <property type="match status" value="2"/>
</dbReference>
<comment type="similarity">
    <text evidence="3 13">Belongs to the cytochrome P450 family.</text>
</comment>
<reference evidence="15 16" key="1">
    <citation type="submission" date="2024-08" db="EMBL/GenBank/DDBJ databases">
        <title>Insights into the chromosomal genome structure of Flemingia macrophylla.</title>
        <authorList>
            <person name="Ding Y."/>
            <person name="Zhao Y."/>
            <person name="Bi W."/>
            <person name="Wu M."/>
            <person name="Zhao G."/>
            <person name="Gong Y."/>
            <person name="Li W."/>
            <person name="Zhang P."/>
        </authorList>
    </citation>
    <scope>NUCLEOTIDE SEQUENCE [LARGE SCALE GENOMIC DNA]</scope>
    <source>
        <strain evidence="15">DYQJB</strain>
        <tissue evidence="15">Leaf</tissue>
    </source>
</reference>
<evidence type="ECO:0000256" key="2">
    <source>
        <dbReference type="ARBA" id="ARBA00004167"/>
    </source>
</evidence>
<feature type="binding site" description="axial binding residue" evidence="12">
    <location>
        <position position="500"/>
    </location>
    <ligand>
        <name>heme</name>
        <dbReference type="ChEBI" id="CHEBI:30413"/>
    </ligand>
    <ligandPart>
        <name>Fe</name>
        <dbReference type="ChEBI" id="CHEBI:18248"/>
    </ligandPart>
</feature>
<dbReference type="EMBL" id="JBGMDY010000004">
    <property type="protein sequence ID" value="KAL2337551.1"/>
    <property type="molecule type" value="Genomic_DNA"/>
</dbReference>
<dbReference type="InterPro" id="IPR017972">
    <property type="entry name" value="Cyt_P450_CS"/>
</dbReference>
<evidence type="ECO:0000256" key="1">
    <source>
        <dbReference type="ARBA" id="ARBA00001971"/>
    </source>
</evidence>
<evidence type="ECO:0000256" key="14">
    <source>
        <dbReference type="SAM" id="Phobius"/>
    </source>
</evidence>
<evidence type="ECO:0000256" key="12">
    <source>
        <dbReference type="PIRSR" id="PIRSR602401-1"/>
    </source>
</evidence>
<dbReference type="PANTHER" id="PTHR47955:SF22">
    <property type="entry name" value="CYTOCHROME P450 83B1-LIKE"/>
    <property type="match status" value="1"/>
</dbReference>
<feature type="transmembrane region" description="Helical" evidence="14">
    <location>
        <begin position="86"/>
        <end position="110"/>
    </location>
</feature>
<dbReference type="Proteomes" id="UP001603857">
    <property type="component" value="Unassembled WGS sequence"/>
</dbReference>
<dbReference type="PANTHER" id="PTHR47955">
    <property type="entry name" value="CYTOCHROME P450 FAMILY 71 PROTEIN"/>
    <property type="match status" value="1"/>
</dbReference>
<keyword evidence="10 13" id="KW-0503">Monooxygenase</keyword>
<dbReference type="GO" id="GO:0046872">
    <property type="term" value="F:metal ion binding"/>
    <property type="evidence" value="ECO:0007669"/>
    <property type="project" value="UniProtKB-KW"/>
</dbReference>
<proteinExistence type="inferred from homology"/>
<name>A0ABD1MP31_9FABA</name>
<organism evidence="15 16">
    <name type="scientific">Flemingia macrophylla</name>
    <dbReference type="NCBI Taxonomy" id="520843"/>
    <lineage>
        <taxon>Eukaryota</taxon>
        <taxon>Viridiplantae</taxon>
        <taxon>Streptophyta</taxon>
        <taxon>Embryophyta</taxon>
        <taxon>Tracheophyta</taxon>
        <taxon>Spermatophyta</taxon>
        <taxon>Magnoliopsida</taxon>
        <taxon>eudicotyledons</taxon>
        <taxon>Gunneridae</taxon>
        <taxon>Pentapetalae</taxon>
        <taxon>rosids</taxon>
        <taxon>fabids</taxon>
        <taxon>Fabales</taxon>
        <taxon>Fabaceae</taxon>
        <taxon>Papilionoideae</taxon>
        <taxon>50 kb inversion clade</taxon>
        <taxon>NPAAA clade</taxon>
        <taxon>indigoferoid/millettioid clade</taxon>
        <taxon>Phaseoleae</taxon>
        <taxon>Flemingia</taxon>
    </lineage>
</organism>